<dbReference type="STRING" id="402676.B6K651"/>
<reference evidence="3 5" key="1">
    <citation type="journal article" date="2011" name="Science">
        <title>Comparative functional genomics of the fission yeasts.</title>
        <authorList>
            <person name="Rhind N."/>
            <person name="Chen Z."/>
            <person name="Yassour M."/>
            <person name="Thompson D.A."/>
            <person name="Haas B.J."/>
            <person name="Habib N."/>
            <person name="Wapinski I."/>
            <person name="Roy S."/>
            <person name="Lin M.F."/>
            <person name="Heiman D.I."/>
            <person name="Young S.K."/>
            <person name="Furuya K."/>
            <person name="Guo Y."/>
            <person name="Pidoux A."/>
            <person name="Chen H.M."/>
            <person name="Robbertse B."/>
            <person name="Goldberg J.M."/>
            <person name="Aoki K."/>
            <person name="Bayne E.H."/>
            <person name="Berlin A.M."/>
            <person name="Desjardins C.A."/>
            <person name="Dobbs E."/>
            <person name="Dukaj L."/>
            <person name="Fan L."/>
            <person name="FitzGerald M.G."/>
            <person name="French C."/>
            <person name="Gujja S."/>
            <person name="Hansen K."/>
            <person name="Keifenheim D."/>
            <person name="Levin J.Z."/>
            <person name="Mosher R.A."/>
            <person name="Mueller C.A."/>
            <person name="Pfiffner J."/>
            <person name="Priest M."/>
            <person name="Russ C."/>
            <person name="Smialowska A."/>
            <person name="Swoboda P."/>
            <person name="Sykes S.M."/>
            <person name="Vaughn M."/>
            <person name="Vengrova S."/>
            <person name="Yoder R."/>
            <person name="Zeng Q."/>
            <person name="Allshire R."/>
            <person name="Baulcombe D."/>
            <person name="Birren B.W."/>
            <person name="Brown W."/>
            <person name="Ekwall K."/>
            <person name="Kellis M."/>
            <person name="Leatherwood J."/>
            <person name="Levin H."/>
            <person name="Margalit H."/>
            <person name="Martienssen R."/>
            <person name="Nieduszynski C.A."/>
            <person name="Spatafora J.W."/>
            <person name="Friedman N."/>
            <person name="Dalgaard J.Z."/>
            <person name="Baumann P."/>
            <person name="Niki H."/>
            <person name="Regev A."/>
            <person name="Nusbaum C."/>
        </authorList>
    </citation>
    <scope>NUCLEOTIDE SEQUENCE [LARGE SCALE GENOMIC DNA]</scope>
    <source>
        <strain evidence="5">yFS275 / FY16936</strain>
    </source>
</reference>
<evidence type="ECO:0000313" key="5">
    <source>
        <dbReference type="Proteomes" id="UP000001744"/>
    </source>
</evidence>
<dbReference type="GO" id="GO:0031415">
    <property type="term" value="C:NatA complex"/>
    <property type="evidence" value="ECO:0000318"/>
    <property type="project" value="GO_Central"/>
</dbReference>
<keyword evidence="1" id="KW-0677">Repeat</keyword>
<dbReference type="Pfam" id="PF12569">
    <property type="entry name" value="NatA_aux_su"/>
    <property type="match status" value="1"/>
</dbReference>
<keyword evidence="5" id="KW-1185">Reference proteome</keyword>
<sequence>MQKLNKKDATLFDRSLDLFSKQRYQQSLKLIRLLLKKKPQHAECLAVEALNLVKLNNHEEALTKMSTAIELNDSSKLCLHVAAIVHREKRDYQRSLYFYQKALHNALEEDLENLLYDKTFVLAQVQDYAELKTTCASLCRLNAKNETYHIALAHAAYLNQDYSLAIQTLKMILNTFTIEERTNARVLTLLISLLLQLGDSSTADAYLSKYEQMILPKETLFRLRAMVFESKGLYRDAFYTRLVLLRKNPSCKTYLEDCISCIQHVFDMSNLKSVIQFFDVLKQNLSSEAFMFSIHSLQYLTTEPQIFKEITMQILEMANSRNIMLFPLIQDLLEQRKQLVCLVKDCVHEYLNNLQTTKMHPTKFLNALVFQSCCYETEGDLNSALQKIDEAICHSPTLPDLYVLRAKLVFKLGHLEKSLTDLSIAHELNYADQPIAIELAKTLLKLDKNQDAYEVLARFTKDEFNGVIGYLRSVECLWFFVEDGESLERQGIYHTALKRFYTVLEILEDHDTERFELYPECSERLLYEEYDSLVNMCNKLWDSEEYLLAVGGALRILLKVNDTPNSKYGKDQAYFESLSDAEKYTFEKKCLSDAKRNFVTEEKRTILKESGNEVNSYTVDKDHDGTMLIRSKHPLRIALRFLKRINWESVDINHCVRKLGTAVYERLGFHQKAAFLAPMNNINKL</sequence>
<gene>
    <name evidence="4" type="primary">nat1</name>
    <name evidence="3" type="ORF">SJAG_04179</name>
</gene>
<dbReference type="GO" id="GO:0016740">
    <property type="term" value="F:transferase activity"/>
    <property type="evidence" value="ECO:0007669"/>
    <property type="project" value="UniProtKB-KW"/>
</dbReference>
<dbReference type="EMBL" id="KE651167">
    <property type="protein sequence ID" value="EEB09005.2"/>
    <property type="molecule type" value="Genomic_DNA"/>
</dbReference>
<dbReference type="GO" id="GO:0010698">
    <property type="term" value="F:acetyltransferase activator activity"/>
    <property type="evidence" value="ECO:0000318"/>
    <property type="project" value="GO_Central"/>
</dbReference>
<evidence type="ECO:0000313" key="4">
    <source>
        <dbReference type="JaponicusDB" id="SJAG_04179"/>
    </source>
</evidence>
<evidence type="ECO:0000313" key="3">
    <source>
        <dbReference type="EMBL" id="EEB09005.2"/>
    </source>
</evidence>
<dbReference type="AlphaFoldDB" id="B6K651"/>
<dbReference type="GeneID" id="7050574"/>
<protein>
    <submittedName>
        <fullName evidence="3">NatA N-acetyltransferase complex subunit</fullName>
    </submittedName>
</protein>
<dbReference type="RefSeq" id="XP_002175298.2">
    <property type="nucleotide sequence ID" value="XM_002175262.2"/>
</dbReference>
<dbReference type="SUPFAM" id="SSF48452">
    <property type="entry name" value="TPR-like"/>
    <property type="match status" value="2"/>
</dbReference>
<name>B6K651_SCHJY</name>
<dbReference type="JaponicusDB" id="SJAG_04179">
    <property type="gene designation" value="nat1"/>
</dbReference>
<dbReference type="VEuPathDB" id="FungiDB:SJAG_04179"/>
<dbReference type="PANTHER" id="PTHR22767:SF14">
    <property type="entry name" value="N-TERMINAL ACETYLTRANSFERASE A COMPLEX SUBUNIT-LIKE PROTEIN C418.02"/>
    <property type="match status" value="1"/>
</dbReference>
<dbReference type="Gene3D" id="1.25.40.1040">
    <property type="match status" value="1"/>
</dbReference>
<dbReference type="GO" id="GO:0005737">
    <property type="term" value="C:cytoplasm"/>
    <property type="evidence" value="ECO:0000318"/>
    <property type="project" value="GO_Central"/>
</dbReference>
<dbReference type="OrthoDB" id="10263032at2759"/>
<accession>B6K651</accession>
<dbReference type="OMA" id="AETECIW"/>
<dbReference type="PANTHER" id="PTHR22767">
    <property type="entry name" value="N-TERMINAL ACETYLTRANSFERASE-RELATED"/>
    <property type="match status" value="1"/>
</dbReference>
<dbReference type="Proteomes" id="UP000001744">
    <property type="component" value="Unassembled WGS sequence"/>
</dbReference>
<dbReference type="Gene3D" id="1.25.40.1010">
    <property type="match status" value="1"/>
</dbReference>
<evidence type="ECO:0000256" key="2">
    <source>
        <dbReference type="ARBA" id="ARBA00022803"/>
    </source>
</evidence>
<organism evidence="3 5">
    <name type="scientific">Schizosaccharomyces japonicus (strain yFS275 / FY16936)</name>
    <name type="common">Fission yeast</name>
    <dbReference type="NCBI Taxonomy" id="402676"/>
    <lineage>
        <taxon>Eukaryota</taxon>
        <taxon>Fungi</taxon>
        <taxon>Dikarya</taxon>
        <taxon>Ascomycota</taxon>
        <taxon>Taphrinomycotina</taxon>
        <taxon>Schizosaccharomycetes</taxon>
        <taxon>Schizosaccharomycetales</taxon>
        <taxon>Schizosaccharomycetaceae</taxon>
        <taxon>Schizosaccharomyces</taxon>
    </lineage>
</organism>
<dbReference type="InterPro" id="IPR021183">
    <property type="entry name" value="NatA_aux_su"/>
</dbReference>
<evidence type="ECO:0000256" key="1">
    <source>
        <dbReference type="ARBA" id="ARBA00022737"/>
    </source>
</evidence>
<dbReference type="eggNOG" id="KOG1156">
    <property type="taxonomic scope" value="Eukaryota"/>
</dbReference>
<dbReference type="InterPro" id="IPR011990">
    <property type="entry name" value="TPR-like_helical_dom_sf"/>
</dbReference>
<proteinExistence type="predicted"/>
<keyword evidence="2" id="KW-0802">TPR repeat</keyword>
<dbReference type="HOGENOM" id="CLU_006686_1_1_1"/>